<dbReference type="InterPro" id="IPR050330">
    <property type="entry name" value="Bact_OuterMem_StrucFunc"/>
</dbReference>
<keyword evidence="4" id="KW-0998">Cell outer membrane</keyword>
<dbReference type="SUPFAM" id="SSF103088">
    <property type="entry name" value="OmpA-like"/>
    <property type="match status" value="1"/>
</dbReference>
<reference evidence="10" key="1">
    <citation type="submission" date="2016-04" db="EMBL/GenBank/DDBJ databases">
        <authorList>
            <person name="Chen L."/>
            <person name="Zhuang W."/>
            <person name="Wang G."/>
        </authorList>
    </citation>
    <scope>NUCLEOTIDE SEQUENCE [LARGE SCALE GENOMIC DNA]</scope>
    <source>
        <strain evidence="10">208</strain>
    </source>
</reference>
<feature type="compositionally biased region" description="Basic and acidic residues" evidence="6">
    <location>
        <begin position="241"/>
        <end position="253"/>
    </location>
</feature>
<evidence type="ECO:0000256" key="5">
    <source>
        <dbReference type="PROSITE-ProRule" id="PRU00473"/>
    </source>
</evidence>
<dbReference type="Gene3D" id="3.30.1330.60">
    <property type="entry name" value="OmpA-like domain"/>
    <property type="match status" value="1"/>
</dbReference>
<evidence type="ECO:0000313" key="10">
    <source>
        <dbReference type="Proteomes" id="UP000192276"/>
    </source>
</evidence>
<dbReference type="InterPro" id="IPR036737">
    <property type="entry name" value="OmpA-like_sf"/>
</dbReference>
<evidence type="ECO:0000256" key="2">
    <source>
        <dbReference type="ARBA" id="ARBA00022729"/>
    </source>
</evidence>
<dbReference type="InterPro" id="IPR003367">
    <property type="entry name" value="Thrombospondin_3-like_rpt"/>
</dbReference>
<dbReference type="PROSITE" id="PS51123">
    <property type="entry name" value="OMPA_2"/>
    <property type="match status" value="1"/>
</dbReference>
<evidence type="ECO:0000256" key="7">
    <source>
        <dbReference type="SAM" id="SignalP"/>
    </source>
</evidence>
<dbReference type="InterPro" id="IPR006664">
    <property type="entry name" value="OMP_bac"/>
</dbReference>
<evidence type="ECO:0000256" key="6">
    <source>
        <dbReference type="SAM" id="MobiDB-lite"/>
    </source>
</evidence>
<dbReference type="GO" id="GO:0007155">
    <property type="term" value="P:cell adhesion"/>
    <property type="evidence" value="ECO:0007669"/>
    <property type="project" value="InterPro"/>
</dbReference>
<dbReference type="EMBL" id="LWBP01000001">
    <property type="protein sequence ID" value="OQP68450.1"/>
    <property type="molecule type" value="Genomic_DNA"/>
</dbReference>
<proteinExistence type="predicted"/>
<dbReference type="STRING" id="550983.A4R26_01185"/>
<dbReference type="InterPro" id="IPR025665">
    <property type="entry name" value="Beta-barrel_OMP_2"/>
</dbReference>
<feature type="domain" description="OmpA-like" evidence="8">
    <location>
        <begin position="386"/>
        <end position="502"/>
    </location>
</feature>
<dbReference type="PANTHER" id="PTHR30329:SF21">
    <property type="entry name" value="LIPOPROTEIN YIAD-RELATED"/>
    <property type="match status" value="1"/>
</dbReference>
<name>A0A1V9GCY2_9BACT</name>
<dbReference type="Pfam" id="PF13568">
    <property type="entry name" value="OMP_b-brl_2"/>
    <property type="match status" value="1"/>
</dbReference>
<dbReference type="CDD" id="cd07185">
    <property type="entry name" value="OmpA_C-like"/>
    <property type="match status" value="1"/>
</dbReference>
<protein>
    <recommendedName>
        <fullName evidence="8">OmpA-like domain-containing protein</fullName>
    </recommendedName>
</protein>
<gene>
    <name evidence="9" type="ORF">A4R26_01185</name>
</gene>
<dbReference type="InterPro" id="IPR028974">
    <property type="entry name" value="TSP_type-3_rpt"/>
</dbReference>
<dbReference type="PRINTS" id="PR01021">
    <property type="entry name" value="OMPADOMAIN"/>
</dbReference>
<evidence type="ECO:0000256" key="1">
    <source>
        <dbReference type="ARBA" id="ARBA00004442"/>
    </source>
</evidence>
<keyword evidence="2 7" id="KW-0732">Signal</keyword>
<dbReference type="Pfam" id="PF02412">
    <property type="entry name" value="TSP_3"/>
    <property type="match status" value="2"/>
</dbReference>
<evidence type="ECO:0000256" key="3">
    <source>
        <dbReference type="ARBA" id="ARBA00023136"/>
    </source>
</evidence>
<keyword evidence="10" id="KW-1185">Reference proteome</keyword>
<comment type="caution">
    <text evidence="9">The sequence shown here is derived from an EMBL/GenBank/DDBJ whole genome shotgun (WGS) entry which is preliminary data.</text>
</comment>
<organism evidence="9 10">
    <name type="scientific">Niastella populi</name>
    <dbReference type="NCBI Taxonomy" id="550983"/>
    <lineage>
        <taxon>Bacteria</taxon>
        <taxon>Pseudomonadati</taxon>
        <taxon>Bacteroidota</taxon>
        <taxon>Chitinophagia</taxon>
        <taxon>Chitinophagales</taxon>
        <taxon>Chitinophagaceae</taxon>
        <taxon>Niastella</taxon>
    </lineage>
</organism>
<evidence type="ECO:0000313" key="9">
    <source>
        <dbReference type="EMBL" id="OQP68450.1"/>
    </source>
</evidence>
<sequence length="502" mass="55004">MKKFYTLLLFTTLMYAANSQMRLGIMGGPHSSSVIEKNYIPNWANTTEPYYSKRSGIHLGLTGEIPLGYSNKCFFNPGMLYMSKGRKFSRLYDTTVVNTDTLYQNNTFYTNYIEVPLNVMLKLRMGKKSSFLISAGPYFAFFFNGKQTNETRVAINNSDVKFSSEESDIQVGKNMYNVTTFDAGVNARVGFEFGNIMLTGFFSQGLMNFYEVPYDATFRHRVIGASLGFWLNKKVVLSNDRDKDGVPDKKDGCPDVPGSLKAGGCPDNDGDGVADAVDKCPDIFGEARYRGCPIPDRDHDTVLDDDDKCPDVAGLLKYQGCPPPDTDGDGIDDETDLCPDKPGPADFNGCPVPDTDGDGVNDKEDKCPTVAGIAENHGCPPIKKEIVEKVNYAAKKIFFAVGSDKILPASYSALNNVVAVLRTDSTLKLVISGHTDNVGKPASNLALSQKRADAVKNYLVQKGLDANRLQAIGYGQENPVADNSTPEGRAANRRVELRLSQQ</sequence>
<feature type="signal peptide" evidence="7">
    <location>
        <begin position="1"/>
        <end position="16"/>
    </location>
</feature>
<dbReference type="PANTHER" id="PTHR30329">
    <property type="entry name" value="STATOR ELEMENT OF FLAGELLAR MOTOR COMPLEX"/>
    <property type="match status" value="1"/>
</dbReference>
<feature type="region of interest" description="Disordered" evidence="6">
    <location>
        <begin position="241"/>
        <end position="267"/>
    </location>
</feature>
<feature type="chain" id="PRO_5012190179" description="OmpA-like domain-containing protein" evidence="7">
    <location>
        <begin position="17"/>
        <end position="502"/>
    </location>
</feature>
<dbReference type="RefSeq" id="WP_081158838.1">
    <property type="nucleotide sequence ID" value="NZ_LWBP01000001.1"/>
</dbReference>
<evidence type="ECO:0000256" key="4">
    <source>
        <dbReference type="ARBA" id="ARBA00023237"/>
    </source>
</evidence>
<comment type="subcellular location">
    <subcellularLocation>
        <location evidence="1">Cell outer membrane</location>
    </subcellularLocation>
</comment>
<dbReference type="GO" id="GO:0005509">
    <property type="term" value="F:calcium ion binding"/>
    <property type="evidence" value="ECO:0007669"/>
    <property type="project" value="InterPro"/>
</dbReference>
<dbReference type="GO" id="GO:0009279">
    <property type="term" value="C:cell outer membrane"/>
    <property type="evidence" value="ECO:0007669"/>
    <property type="project" value="UniProtKB-SubCell"/>
</dbReference>
<dbReference type="SUPFAM" id="SSF103647">
    <property type="entry name" value="TSP type-3 repeat"/>
    <property type="match status" value="2"/>
</dbReference>
<dbReference type="Pfam" id="PF00691">
    <property type="entry name" value="OmpA"/>
    <property type="match status" value="1"/>
</dbReference>
<dbReference type="AlphaFoldDB" id="A0A1V9GCY2"/>
<dbReference type="PRINTS" id="PR01023">
    <property type="entry name" value="NAFLGMOTY"/>
</dbReference>
<dbReference type="InterPro" id="IPR006665">
    <property type="entry name" value="OmpA-like"/>
</dbReference>
<dbReference type="Proteomes" id="UP000192276">
    <property type="component" value="Unassembled WGS sequence"/>
</dbReference>
<evidence type="ECO:0000259" key="8">
    <source>
        <dbReference type="PROSITE" id="PS51123"/>
    </source>
</evidence>
<accession>A0A1V9GCY2</accession>
<keyword evidence="3 5" id="KW-0472">Membrane</keyword>
<dbReference type="OrthoDB" id="1522982at2"/>
<dbReference type="Gene3D" id="4.10.1080.10">
    <property type="entry name" value="TSP type-3 repeat"/>
    <property type="match status" value="2"/>
</dbReference>